<protein>
    <submittedName>
        <fullName evidence="4">Peptidoglycan DD-metalloendopeptidase family protein</fullName>
    </submittedName>
</protein>
<proteinExistence type="predicted"/>
<evidence type="ECO:0000256" key="1">
    <source>
        <dbReference type="SAM" id="Phobius"/>
    </source>
</evidence>
<name>A0ABY4WQ78_9BACL</name>
<dbReference type="CDD" id="cd12797">
    <property type="entry name" value="M23_peptidase"/>
    <property type="match status" value="1"/>
</dbReference>
<dbReference type="Pfam" id="PF01551">
    <property type="entry name" value="Peptidase_M23"/>
    <property type="match status" value="1"/>
</dbReference>
<dbReference type="RefSeq" id="WP_251875905.1">
    <property type="nucleotide sequence ID" value="NZ_CP098755.1"/>
</dbReference>
<feature type="transmembrane region" description="Helical" evidence="1">
    <location>
        <begin position="324"/>
        <end position="343"/>
    </location>
</feature>
<dbReference type="PANTHER" id="PTHR34978:SF3">
    <property type="entry name" value="SLR0241 PROTEIN"/>
    <property type="match status" value="1"/>
</dbReference>
<dbReference type="PANTHER" id="PTHR34978">
    <property type="entry name" value="POSSIBLE SENSOR-TRANSDUCER PROTEIN BLAR"/>
    <property type="match status" value="1"/>
</dbReference>
<dbReference type="Gene3D" id="2.70.70.10">
    <property type="entry name" value="Glucose Permease (Domain IIA)"/>
    <property type="match status" value="1"/>
</dbReference>
<reference evidence="4" key="1">
    <citation type="submission" date="2022-06" db="EMBL/GenBank/DDBJ databases">
        <title>Genome sequencing of Brevibacillus sp. BB3-R1.</title>
        <authorList>
            <person name="Heo J."/>
            <person name="Lee D."/>
            <person name="Won M."/>
            <person name="Han B.-H."/>
            <person name="Hong S.-B."/>
            <person name="Kwon S.-W."/>
        </authorList>
    </citation>
    <scope>NUCLEOTIDE SEQUENCE</scope>
    <source>
        <strain evidence="4">BB3-R1</strain>
    </source>
</reference>
<evidence type="ECO:0000259" key="2">
    <source>
        <dbReference type="Pfam" id="PF01551"/>
    </source>
</evidence>
<feature type="transmembrane region" description="Helical" evidence="1">
    <location>
        <begin position="44"/>
        <end position="62"/>
    </location>
</feature>
<feature type="domain" description="Peptidase M56" evidence="3">
    <location>
        <begin position="15"/>
        <end position="317"/>
    </location>
</feature>
<evidence type="ECO:0000313" key="4">
    <source>
        <dbReference type="EMBL" id="USG68303.1"/>
    </source>
</evidence>
<dbReference type="EMBL" id="CP098755">
    <property type="protein sequence ID" value="USG68303.1"/>
    <property type="molecule type" value="Genomic_DNA"/>
</dbReference>
<dbReference type="Gene3D" id="3.30.2010.10">
    <property type="entry name" value="Metalloproteases ('zincins'), catalytic domain"/>
    <property type="match status" value="1"/>
</dbReference>
<feature type="domain" description="M23ase beta-sheet core" evidence="2">
    <location>
        <begin position="390"/>
        <end position="484"/>
    </location>
</feature>
<evidence type="ECO:0000313" key="5">
    <source>
        <dbReference type="Proteomes" id="UP001056500"/>
    </source>
</evidence>
<dbReference type="SUPFAM" id="SSF51261">
    <property type="entry name" value="Duplicated hybrid motif"/>
    <property type="match status" value="1"/>
</dbReference>
<dbReference type="InterPro" id="IPR016047">
    <property type="entry name" value="M23ase_b-sheet_dom"/>
</dbReference>
<keyword evidence="1" id="KW-1133">Transmembrane helix</keyword>
<keyword evidence="1" id="KW-0812">Transmembrane</keyword>
<organism evidence="4 5">
    <name type="scientific">Brevibacillus ruminantium</name>
    <dbReference type="NCBI Taxonomy" id="2950604"/>
    <lineage>
        <taxon>Bacteria</taxon>
        <taxon>Bacillati</taxon>
        <taxon>Bacillota</taxon>
        <taxon>Bacilli</taxon>
        <taxon>Bacillales</taxon>
        <taxon>Paenibacillaceae</taxon>
        <taxon>Brevibacillus</taxon>
    </lineage>
</organism>
<dbReference type="Pfam" id="PF05569">
    <property type="entry name" value="Peptidase_M56"/>
    <property type="match status" value="1"/>
</dbReference>
<dbReference type="InterPro" id="IPR008756">
    <property type="entry name" value="Peptidase_M56"/>
</dbReference>
<dbReference type="Proteomes" id="UP001056500">
    <property type="component" value="Chromosome"/>
</dbReference>
<accession>A0ABY4WQ78</accession>
<feature type="transmembrane region" description="Helical" evidence="1">
    <location>
        <begin position="119"/>
        <end position="141"/>
    </location>
</feature>
<keyword evidence="5" id="KW-1185">Reference proteome</keyword>
<gene>
    <name evidence="4" type="ORF">NDK47_01180</name>
</gene>
<dbReference type="InterPro" id="IPR052173">
    <property type="entry name" value="Beta-lactam_resp_regulator"/>
</dbReference>
<keyword evidence="1" id="KW-0472">Membrane</keyword>
<dbReference type="InterPro" id="IPR011055">
    <property type="entry name" value="Dup_hybrid_motif"/>
</dbReference>
<feature type="transmembrane region" description="Helical" evidence="1">
    <location>
        <begin position="12"/>
        <end position="32"/>
    </location>
</feature>
<evidence type="ECO:0000259" key="3">
    <source>
        <dbReference type="Pfam" id="PF05569"/>
    </source>
</evidence>
<dbReference type="CDD" id="cd07341">
    <property type="entry name" value="M56_BlaR1_MecR1_like"/>
    <property type="match status" value="1"/>
</dbReference>
<sequence length="495" mass="54985">MESLRLLLEHSFVWVLTNSLQASILVGLILLCKLAGRGRLTVKWHDAIWFLLILKLAIPWSPGSPMSLFNWLPAWSGAAMPFDTTVAAPPIYIERAGLPLSGDLTLQQSSTSLLGTDSLLLSLLAVIWFCGALILLITVFCQARRFSSRLKQEPLVEEQWVLDILAACKHQMNITKPIRVIKSRSVTSPMLTGLWQPQIVLPEKSLEILDKQELQHVILHELSHWKRRDIAVNSLMSFLLIWNWFNPLLWYAASRMRRDQEIACDALALTYMKESEVKSYGYTMIKLLEMYAKQRNTAFTAGFSSSKNELKRRMYMIRSFRKNAYSWTTSGVIIAIVLGVVTLTSGQKAAGEPLHLINPVEGSTAATSEPFLLIPPVEGKITSTFRDARNQDGIVIVNNASTPVQAAAAGTVIQAEYSGKAGNQIIIQHEAGYQTVYSHLEKLEVTSGTAVAQGQLIGLLGSTGRSTGPHLYFELHRDGQPVDPLPFMSEATAKE</sequence>